<protein>
    <recommendedName>
        <fullName evidence="9">Peptidase</fullName>
    </recommendedName>
</protein>
<evidence type="ECO:0000256" key="5">
    <source>
        <dbReference type="SAM" id="MobiDB-lite"/>
    </source>
</evidence>
<proteinExistence type="predicted"/>
<feature type="compositionally biased region" description="Low complexity" evidence="5">
    <location>
        <begin position="1"/>
        <end position="35"/>
    </location>
</feature>
<dbReference type="InterPro" id="IPR007343">
    <property type="entry name" value="Uncharacterised_pept_Zn_put"/>
</dbReference>
<dbReference type="Proteomes" id="UP000252770">
    <property type="component" value="Unassembled WGS sequence"/>
</dbReference>
<keyword evidence="4 6" id="KW-0472">Membrane</keyword>
<feature type="transmembrane region" description="Helical" evidence="6">
    <location>
        <begin position="64"/>
        <end position="84"/>
    </location>
</feature>
<evidence type="ECO:0000313" key="7">
    <source>
        <dbReference type="EMBL" id="RCK70669.1"/>
    </source>
</evidence>
<dbReference type="RefSeq" id="WP_114125440.1">
    <property type="nucleotide sequence ID" value="NZ_QOUI01000002.1"/>
</dbReference>
<evidence type="ECO:0008006" key="9">
    <source>
        <dbReference type="Google" id="ProtNLM"/>
    </source>
</evidence>
<evidence type="ECO:0000256" key="3">
    <source>
        <dbReference type="ARBA" id="ARBA00022989"/>
    </source>
</evidence>
<organism evidence="7 8">
    <name type="scientific">Desertihabitans brevis</name>
    <dbReference type="NCBI Taxonomy" id="2268447"/>
    <lineage>
        <taxon>Bacteria</taxon>
        <taxon>Bacillati</taxon>
        <taxon>Actinomycetota</taxon>
        <taxon>Actinomycetes</taxon>
        <taxon>Propionibacteriales</taxon>
        <taxon>Propionibacteriaceae</taxon>
        <taxon>Desertihabitans</taxon>
    </lineage>
</organism>
<dbReference type="PANTHER" id="PTHR30168">
    <property type="entry name" value="PUTATIVE MEMBRANE PROTEIN YPFJ"/>
    <property type="match status" value="1"/>
</dbReference>
<dbReference type="Pfam" id="PF04228">
    <property type="entry name" value="Zn_peptidase"/>
    <property type="match status" value="1"/>
</dbReference>
<evidence type="ECO:0000256" key="1">
    <source>
        <dbReference type="ARBA" id="ARBA00004167"/>
    </source>
</evidence>
<gene>
    <name evidence="7" type="ORF">DT076_04450</name>
</gene>
<dbReference type="PANTHER" id="PTHR30168:SF0">
    <property type="entry name" value="INNER MEMBRANE PROTEIN"/>
    <property type="match status" value="1"/>
</dbReference>
<sequence length="362" mass="39255">MTQQPWGPPRQQQPWGQAQSGWQQPQWPQSGGWPAAPQRHTRPVPAGGYFAPPPPRRGNPLRTLFLVLSGLAAAAVLALVVVGLSTSTGESAYENEDYQVPPESASPPPLPEYPTTVEEALDALENNPLYASTMPVPIRCELPEGNTWEMSEDELDAFLTEQMACLTRAWQPPLTEAGWTEVRPPVTVYRDQVTSACGSLEGAEAVNAFYCPADQAVYFSTLMFEYLPDLRQPRVTELVMAHEYGHNVQARANILVPGSLLQANIDDEEVALEISRRTEVQADCLAGLFLHSTAQSLELTEAELASVDQALFNIGDDALSGDPDVVGNHGRGASRQLWGGRGYASSDVGVCNTFVAPASEVE</sequence>
<keyword evidence="2 6" id="KW-0812">Transmembrane</keyword>
<dbReference type="EMBL" id="QOUI01000002">
    <property type="protein sequence ID" value="RCK70669.1"/>
    <property type="molecule type" value="Genomic_DNA"/>
</dbReference>
<dbReference type="AlphaFoldDB" id="A0A367YYT2"/>
<evidence type="ECO:0000256" key="2">
    <source>
        <dbReference type="ARBA" id="ARBA00022692"/>
    </source>
</evidence>
<comment type="caution">
    <text evidence="7">The sequence shown here is derived from an EMBL/GenBank/DDBJ whole genome shotgun (WGS) entry which is preliminary data.</text>
</comment>
<dbReference type="GO" id="GO:0016020">
    <property type="term" value="C:membrane"/>
    <property type="evidence" value="ECO:0007669"/>
    <property type="project" value="UniProtKB-SubCell"/>
</dbReference>
<name>A0A367YYT2_9ACTN</name>
<evidence type="ECO:0000256" key="6">
    <source>
        <dbReference type="SAM" id="Phobius"/>
    </source>
</evidence>
<keyword evidence="3 6" id="KW-1133">Transmembrane helix</keyword>
<accession>A0A367YYT2</accession>
<keyword evidence="8" id="KW-1185">Reference proteome</keyword>
<reference evidence="7 8" key="1">
    <citation type="submission" date="2018-07" db="EMBL/GenBank/DDBJ databases">
        <title>Desertimonas flava gen. nov. sp. nov.</title>
        <authorList>
            <person name="Liu S."/>
        </authorList>
    </citation>
    <scope>NUCLEOTIDE SEQUENCE [LARGE SCALE GENOMIC DNA]</scope>
    <source>
        <strain evidence="7 8">16Sb5-5</strain>
    </source>
</reference>
<evidence type="ECO:0000313" key="8">
    <source>
        <dbReference type="Proteomes" id="UP000252770"/>
    </source>
</evidence>
<evidence type="ECO:0000256" key="4">
    <source>
        <dbReference type="ARBA" id="ARBA00023136"/>
    </source>
</evidence>
<comment type="subcellular location">
    <subcellularLocation>
        <location evidence="1">Membrane</location>
        <topology evidence="1">Single-pass membrane protein</topology>
    </subcellularLocation>
</comment>
<feature type="region of interest" description="Disordered" evidence="5">
    <location>
        <begin position="1"/>
        <end position="55"/>
    </location>
</feature>